<dbReference type="Proteomes" id="UP001499988">
    <property type="component" value="Unassembled WGS sequence"/>
</dbReference>
<keyword evidence="2" id="KW-1185">Reference proteome</keyword>
<dbReference type="EMBL" id="BAABJZ010000073">
    <property type="protein sequence ID" value="GAA4887926.1"/>
    <property type="molecule type" value="Genomic_DNA"/>
</dbReference>
<evidence type="ECO:0008006" key="3">
    <source>
        <dbReference type="Google" id="ProtNLM"/>
    </source>
</evidence>
<comment type="caution">
    <text evidence="1">The sequence shown here is derived from an EMBL/GenBank/DDBJ whole genome shotgun (WGS) entry which is preliminary data.</text>
</comment>
<gene>
    <name evidence="1" type="ORF">GCM10023333_21700</name>
</gene>
<evidence type="ECO:0000313" key="1">
    <source>
        <dbReference type="EMBL" id="GAA4887926.1"/>
    </source>
</evidence>
<proteinExistence type="predicted"/>
<accession>A0ABP9EV95</accession>
<sequence>MTRTVAMLCLFVSGPLWAVSSLIERFSSGQFPVPVEILKQVEAEYAGKAQILEFEVERRGAGQRYDILLVEQSHRRRVIGLRLDGHGELLRKEVESPLNEDDALTALMALQRRGIALSELVQQGINAHSAYLVELSLDHDRGISYLELDLINTEGKHTLAYDLITGERLEDW</sequence>
<organism evidence="1 2">
    <name type="scientific">Ferrimonas pelagia</name>
    <dbReference type="NCBI Taxonomy" id="1177826"/>
    <lineage>
        <taxon>Bacteria</taxon>
        <taxon>Pseudomonadati</taxon>
        <taxon>Pseudomonadota</taxon>
        <taxon>Gammaproteobacteria</taxon>
        <taxon>Alteromonadales</taxon>
        <taxon>Ferrimonadaceae</taxon>
        <taxon>Ferrimonas</taxon>
    </lineage>
</organism>
<protein>
    <recommendedName>
        <fullName evidence="3">PepSY domain-containing protein</fullName>
    </recommendedName>
</protein>
<dbReference type="RefSeq" id="WP_345335408.1">
    <property type="nucleotide sequence ID" value="NZ_BAABJZ010000073.1"/>
</dbReference>
<name>A0ABP9EV95_9GAMM</name>
<evidence type="ECO:0000313" key="2">
    <source>
        <dbReference type="Proteomes" id="UP001499988"/>
    </source>
</evidence>
<reference evidence="2" key="1">
    <citation type="journal article" date="2019" name="Int. J. Syst. Evol. Microbiol.">
        <title>The Global Catalogue of Microorganisms (GCM) 10K type strain sequencing project: providing services to taxonomists for standard genome sequencing and annotation.</title>
        <authorList>
            <consortium name="The Broad Institute Genomics Platform"/>
            <consortium name="The Broad Institute Genome Sequencing Center for Infectious Disease"/>
            <person name="Wu L."/>
            <person name="Ma J."/>
        </authorList>
    </citation>
    <scope>NUCLEOTIDE SEQUENCE [LARGE SCALE GENOMIC DNA]</scope>
    <source>
        <strain evidence="2">JCM 18401</strain>
    </source>
</reference>